<name>A0AAV0VI95_9HEMI</name>
<sequence>MVFIFSQALTIIIFVLHYNSFPGGDTTSIMITTGTYVGYVIILAGIFIGLFTGTPISSRLDMFFVLIGAALFITSGVMSYNYYNGFALKSSYVNTGLTKAWLSILNGVVFVVDAAFTYRGE</sequence>
<dbReference type="GO" id="GO:0005886">
    <property type="term" value="C:plasma membrane"/>
    <property type="evidence" value="ECO:0007669"/>
    <property type="project" value="TreeGrafter"/>
</dbReference>
<feature type="transmembrane region" description="Helical" evidence="1">
    <location>
        <begin position="63"/>
        <end position="80"/>
    </location>
</feature>
<evidence type="ECO:0000313" key="3">
    <source>
        <dbReference type="Proteomes" id="UP001160148"/>
    </source>
</evidence>
<dbReference type="GO" id="GO:0019991">
    <property type="term" value="P:septate junction assembly"/>
    <property type="evidence" value="ECO:0007669"/>
    <property type="project" value="InterPro"/>
</dbReference>
<accession>A0AAV0VI95</accession>
<proteinExistence type="predicted"/>
<dbReference type="PANTHER" id="PTHR36692:SF2">
    <property type="entry name" value="GEO12064P1"/>
    <property type="match status" value="1"/>
</dbReference>
<keyword evidence="1" id="KW-0472">Membrane</keyword>
<feature type="transmembrane region" description="Helical" evidence="1">
    <location>
        <begin position="29"/>
        <end position="51"/>
    </location>
</feature>
<dbReference type="InterPro" id="IPR038976">
    <property type="entry name" value="Ssk"/>
</dbReference>
<protein>
    <submittedName>
        <fullName evidence="2">Uncharacterized protein</fullName>
    </submittedName>
</protein>
<dbReference type="EMBL" id="CARXXK010000001">
    <property type="protein sequence ID" value="CAI6343992.1"/>
    <property type="molecule type" value="Genomic_DNA"/>
</dbReference>
<keyword evidence="1" id="KW-0812">Transmembrane</keyword>
<comment type="caution">
    <text evidence="2">The sequence shown here is derived from an EMBL/GenBank/DDBJ whole genome shotgun (WGS) entry which is preliminary data.</text>
</comment>
<feature type="transmembrane region" description="Helical" evidence="1">
    <location>
        <begin position="100"/>
        <end position="118"/>
    </location>
</feature>
<dbReference type="PANTHER" id="PTHR36692">
    <property type="entry name" value="PROTEIN SNAKESKIN"/>
    <property type="match status" value="1"/>
</dbReference>
<dbReference type="Proteomes" id="UP001160148">
    <property type="component" value="Unassembled WGS sequence"/>
</dbReference>
<gene>
    <name evidence="2" type="ORF">MEUPH1_LOCUS1181</name>
</gene>
<evidence type="ECO:0000256" key="1">
    <source>
        <dbReference type="SAM" id="Phobius"/>
    </source>
</evidence>
<evidence type="ECO:0000313" key="2">
    <source>
        <dbReference type="EMBL" id="CAI6343992.1"/>
    </source>
</evidence>
<keyword evidence="3" id="KW-1185">Reference proteome</keyword>
<reference evidence="2 3" key="1">
    <citation type="submission" date="2023-01" db="EMBL/GenBank/DDBJ databases">
        <authorList>
            <person name="Whitehead M."/>
        </authorList>
    </citation>
    <scope>NUCLEOTIDE SEQUENCE [LARGE SCALE GENOMIC DNA]</scope>
</reference>
<dbReference type="AlphaFoldDB" id="A0AAV0VI95"/>
<keyword evidence="1" id="KW-1133">Transmembrane helix</keyword>
<organism evidence="2 3">
    <name type="scientific">Macrosiphum euphorbiae</name>
    <name type="common">potato aphid</name>
    <dbReference type="NCBI Taxonomy" id="13131"/>
    <lineage>
        <taxon>Eukaryota</taxon>
        <taxon>Metazoa</taxon>
        <taxon>Ecdysozoa</taxon>
        <taxon>Arthropoda</taxon>
        <taxon>Hexapoda</taxon>
        <taxon>Insecta</taxon>
        <taxon>Pterygota</taxon>
        <taxon>Neoptera</taxon>
        <taxon>Paraneoptera</taxon>
        <taxon>Hemiptera</taxon>
        <taxon>Sternorrhyncha</taxon>
        <taxon>Aphidomorpha</taxon>
        <taxon>Aphidoidea</taxon>
        <taxon>Aphididae</taxon>
        <taxon>Macrosiphini</taxon>
        <taxon>Macrosiphum</taxon>
    </lineage>
</organism>